<feature type="non-terminal residue" evidence="2">
    <location>
        <position position="1"/>
    </location>
</feature>
<organism evidence="2">
    <name type="scientific">marine sediment metagenome</name>
    <dbReference type="NCBI Taxonomy" id="412755"/>
    <lineage>
        <taxon>unclassified sequences</taxon>
        <taxon>metagenomes</taxon>
        <taxon>ecological metagenomes</taxon>
    </lineage>
</organism>
<sequence>LKDLEGLEQEECAQRMNVSRTTFARVLGSARQKTADALLNGKAIRIEGGNFEMAARRFRCVNGHEWDIPFEVKFVISIS</sequence>
<dbReference type="PANTHER" id="PTHR37478">
    <property type="match status" value="1"/>
</dbReference>
<protein>
    <recommendedName>
        <fullName evidence="3">DUF134 domain-containing protein</fullName>
    </recommendedName>
</protein>
<comment type="similarity">
    <text evidence="1">Belongs to the UPF0251 family.</text>
</comment>
<dbReference type="EMBL" id="BARW01026191">
    <property type="protein sequence ID" value="GAJ15783.1"/>
    <property type="molecule type" value="Genomic_DNA"/>
</dbReference>
<reference evidence="2" key="1">
    <citation type="journal article" date="2014" name="Front. Microbiol.">
        <title>High frequency of phylogenetically diverse reductive dehalogenase-homologous genes in deep subseafloor sedimentary metagenomes.</title>
        <authorList>
            <person name="Kawai M."/>
            <person name="Futagami T."/>
            <person name="Toyoda A."/>
            <person name="Takaki Y."/>
            <person name="Nishi S."/>
            <person name="Hori S."/>
            <person name="Arai W."/>
            <person name="Tsubouchi T."/>
            <person name="Morono Y."/>
            <person name="Uchiyama I."/>
            <person name="Ito T."/>
            <person name="Fujiyama A."/>
            <person name="Inagaki F."/>
            <person name="Takami H."/>
        </authorList>
    </citation>
    <scope>NUCLEOTIDE SEQUENCE</scope>
    <source>
        <strain evidence="2">Expedition CK06-06</strain>
    </source>
</reference>
<dbReference type="Pfam" id="PF02001">
    <property type="entry name" value="DUF134"/>
    <property type="match status" value="1"/>
</dbReference>
<comment type="caution">
    <text evidence="2">The sequence shown here is derived from an EMBL/GenBank/DDBJ whole genome shotgun (WGS) entry which is preliminary data.</text>
</comment>
<name>X1UE34_9ZZZZ</name>
<dbReference type="PANTHER" id="PTHR37478:SF2">
    <property type="entry name" value="UPF0251 PROTEIN TK0562"/>
    <property type="match status" value="1"/>
</dbReference>
<evidence type="ECO:0008006" key="3">
    <source>
        <dbReference type="Google" id="ProtNLM"/>
    </source>
</evidence>
<proteinExistence type="inferred from homology"/>
<evidence type="ECO:0000256" key="1">
    <source>
        <dbReference type="ARBA" id="ARBA00009350"/>
    </source>
</evidence>
<dbReference type="AlphaFoldDB" id="X1UE34"/>
<accession>X1UE34</accession>
<dbReference type="InterPro" id="IPR002852">
    <property type="entry name" value="UPF0251"/>
</dbReference>
<evidence type="ECO:0000313" key="2">
    <source>
        <dbReference type="EMBL" id="GAJ15783.1"/>
    </source>
</evidence>
<gene>
    <name evidence="2" type="ORF">S12H4_42762</name>
</gene>